<evidence type="ECO:0000313" key="4">
    <source>
        <dbReference type="Proteomes" id="UP000002484"/>
    </source>
</evidence>
<dbReference type="eggNOG" id="COG1721">
    <property type="taxonomic scope" value="Bacteria"/>
</dbReference>
<dbReference type="OrthoDB" id="9812729at2"/>
<gene>
    <name evidence="3" type="ordered locus">FraEuI1c_2120</name>
</gene>
<dbReference type="Proteomes" id="UP000002484">
    <property type="component" value="Chromosome"/>
</dbReference>
<feature type="transmembrane region" description="Helical" evidence="1">
    <location>
        <begin position="31"/>
        <end position="51"/>
    </location>
</feature>
<dbReference type="InParanoid" id="E3IWI3"/>
<keyword evidence="1" id="KW-0472">Membrane</keyword>
<dbReference type="InterPro" id="IPR002881">
    <property type="entry name" value="DUF58"/>
</dbReference>
<keyword evidence="1" id="KW-0812">Transmembrane</keyword>
<keyword evidence="1" id="KW-1133">Transmembrane helix</keyword>
<accession>E3IWI3</accession>
<keyword evidence="4" id="KW-1185">Reference proteome</keyword>
<dbReference type="STRING" id="298654.FraEuI1c_2120"/>
<dbReference type="HOGENOM" id="CLU_026152_4_2_11"/>
<dbReference type="EMBL" id="CP002299">
    <property type="protein sequence ID" value="ADP80166.1"/>
    <property type="molecule type" value="Genomic_DNA"/>
</dbReference>
<dbReference type="PANTHER" id="PTHR34351">
    <property type="entry name" value="SLR1927 PROTEIN-RELATED"/>
    <property type="match status" value="1"/>
</dbReference>
<proteinExistence type="predicted"/>
<feature type="domain" description="DUF58" evidence="2">
    <location>
        <begin position="190"/>
        <end position="299"/>
    </location>
</feature>
<evidence type="ECO:0000313" key="3">
    <source>
        <dbReference type="EMBL" id="ADP80166.1"/>
    </source>
</evidence>
<dbReference type="RefSeq" id="WP_013423285.1">
    <property type="nucleotide sequence ID" value="NC_014666.1"/>
</dbReference>
<organism evidence="3 4">
    <name type="scientific">Pseudofrankia inefficax (strain DSM 45817 / CECT 9037 / DDB 130130 / EuI1c)</name>
    <name type="common">Frankia inefficax</name>
    <dbReference type="NCBI Taxonomy" id="298654"/>
    <lineage>
        <taxon>Bacteria</taxon>
        <taxon>Bacillati</taxon>
        <taxon>Actinomycetota</taxon>
        <taxon>Actinomycetes</taxon>
        <taxon>Frankiales</taxon>
        <taxon>Frankiaceae</taxon>
        <taxon>Pseudofrankia</taxon>
    </lineage>
</organism>
<dbReference type="PANTHER" id="PTHR34351:SF1">
    <property type="entry name" value="SLR1927 PROTEIN"/>
    <property type="match status" value="1"/>
</dbReference>
<name>E3IWI3_PSEI1</name>
<protein>
    <recommendedName>
        <fullName evidence="2">DUF58 domain-containing protein</fullName>
    </recommendedName>
</protein>
<dbReference type="KEGG" id="fri:FraEuI1c_2120"/>
<dbReference type="AlphaFoldDB" id="E3IWI3"/>
<evidence type="ECO:0000256" key="1">
    <source>
        <dbReference type="SAM" id="Phobius"/>
    </source>
</evidence>
<dbReference type="Pfam" id="PF01882">
    <property type="entry name" value="DUF58"/>
    <property type="match status" value="1"/>
</dbReference>
<evidence type="ECO:0000259" key="2">
    <source>
        <dbReference type="Pfam" id="PF01882"/>
    </source>
</evidence>
<reference evidence="3 4" key="1">
    <citation type="submission" date="2010-10" db="EMBL/GenBank/DDBJ databases">
        <title>Complete sequence of Frankia sp. EuI1c.</title>
        <authorList>
            <consortium name="US DOE Joint Genome Institute"/>
            <person name="Lucas S."/>
            <person name="Copeland A."/>
            <person name="Lapidus A."/>
            <person name="Cheng J.-F."/>
            <person name="Bruce D."/>
            <person name="Goodwin L."/>
            <person name="Pitluck S."/>
            <person name="Chertkov O."/>
            <person name="Detter J.C."/>
            <person name="Han C."/>
            <person name="Tapia R."/>
            <person name="Land M."/>
            <person name="Hauser L."/>
            <person name="Jeffries C."/>
            <person name="Kyrpides N."/>
            <person name="Ivanova N."/>
            <person name="Mikhailova N."/>
            <person name="Beauchemin N."/>
            <person name="Sen A."/>
            <person name="Sur S.A."/>
            <person name="Gtari M."/>
            <person name="Wall L."/>
            <person name="Tisa L."/>
            <person name="Woyke T."/>
        </authorList>
    </citation>
    <scope>NUCLEOTIDE SEQUENCE [LARGE SCALE GENOMIC DNA]</scope>
    <source>
        <strain evidence="4">DSM 45817 / CECT 9037 / EuI1c</strain>
    </source>
</reference>
<sequence>MTTTGRVVLLSSLLLGLAAWLLDYPELLVCAVSGIVGMVAACTWWILPAPFEVTRQFADNRVVEGGALRGTIVITNLSRRRRIPRLTIVETVNGQRMTFTSAPIGPGGFGTEHYAIPARRRGPLTFQPVRTECTDPLGLIRFSRSSGPALEMLVHPFLHRIPALDVPGTTDLEGGSPDIAPQAGAELHSLRKYVAGDDPRLIDWRATGRIGYPLIRLNLVPKMPRGIVVLDTAADTYQGDQFEDAVRVAGALGDAALTRGQPVEIWTTERSRCAALPGSAARGKMLDFLARVTTSGAPQTYDVTSPSALTTVIVSGFRTGAPELLPNRSSEIWLIRVGAPREHSSVSRTVRVVDVPDADSFKRFWPGLVRG</sequence>